<sequence>MKPTRPKGRVGFNSITLVISTLASFSVRCAGWFSS</sequence>
<dbReference type="AlphaFoldDB" id="A0A6J5G6K1"/>
<gene>
    <name evidence="2" type="ORF">LMG28688_03828</name>
</gene>
<evidence type="ECO:0000256" key="1">
    <source>
        <dbReference type="SAM" id="Phobius"/>
    </source>
</evidence>
<dbReference type="Proteomes" id="UP000494119">
    <property type="component" value="Unassembled WGS sequence"/>
</dbReference>
<dbReference type="EMBL" id="CADIKL010000018">
    <property type="protein sequence ID" value="CAB3793868.1"/>
    <property type="molecule type" value="Genomic_DNA"/>
</dbReference>
<keyword evidence="3" id="KW-1185">Reference proteome</keyword>
<keyword evidence="1" id="KW-1133">Transmembrane helix</keyword>
<proteinExistence type="predicted"/>
<reference evidence="2 3" key="1">
    <citation type="submission" date="2020-04" db="EMBL/GenBank/DDBJ databases">
        <authorList>
            <person name="De Canck E."/>
        </authorList>
    </citation>
    <scope>NUCLEOTIDE SEQUENCE [LARGE SCALE GENOMIC DNA]</scope>
    <source>
        <strain evidence="2 3">LMG 28688</strain>
    </source>
</reference>
<evidence type="ECO:0000313" key="2">
    <source>
        <dbReference type="EMBL" id="CAB3793868.1"/>
    </source>
</evidence>
<feature type="transmembrane region" description="Helical" evidence="1">
    <location>
        <begin position="12"/>
        <end position="33"/>
    </location>
</feature>
<keyword evidence="1" id="KW-0472">Membrane</keyword>
<keyword evidence="1" id="KW-0812">Transmembrane</keyword>
<accession>A0A6J5G6K1</accession>
<name>A0A6J5G6K1_9BURK</name>
<evidence type="ECO:0000313" key="3">
    <source>
        <dbReference type="Proteomes" id="UP000494119"/>
    </source>
</evidence>
<protein>
    <submittedName>
        <fullName evidence="2">Uncharacterized protein</fullName>
    </submittedName>
</protein>
<organism evidence="2 3">
    <name type="scientific">Paraburkholderia caffeinitolerans</name>
    <dbReference type="NCBI Taxonomy" id="1723730"/>
    <lineage>
        <taxon>Bacteria</taxon>
        <taxon>Pseudomonadati</taxon>
        <taxon>Pseudomonadota</taxon>
        <taxon>Betaproteobacteria</taxon>
        <taxon>Burkholderiales</taxon>
        <taxon>Burkholderiaceae</taxon>
        <taxon>Paraburkholderia</taxon>
    </lineage>
</organism>